<dbReference type="RefSeq" id="WP_260194999.1">
    <property type="nucleotide sequence ID" value="NZ_JAFFZE010000023.1"/>
</dbReference>
<feature type="domain" description="PIN" evidence="9">
    <location>
        <begin position="1"/>
        <end position="124"/>
    </location>
</feature>
<dbReference type="PANTHER" id="PTHR33653">
    <property type="entry name" value="RIBONUCLEASE VAPC2"/>
    <property type="match status" value="1"/>
</dbReference>
<dbReference type="Pfam" id="PF01850">
    <property type="entry name" value="PIN"/>
    <property type="match status" value="1"/>
</dbReference>
<feature type="binding site" evidence="8">
    <location>
        <position position="4"/>
    </location>
    <ligand>
        <name>Mg(2+)</name>
        <dbReference type="ChEBI" id="CHEBI:18420"/>
    </ligand>
</feature>
<evidence type="ECO:0000256" key="4">
    <source>
        <dbReference type="ARBA" id="ARBA00022723"/>
    </source>
</evidence>
<comment type="cofactor">
    <cofactor evidence="1 8">
        <name>Mg(2+)</name>
        <dbReference type="ChEBI" id="CHEBI:18420"/>
    </cofactor>
</comment>
<keyword evidence="4 8" id="KW-0479">Metal-binding</keyword>
<dbReference type="InterPro" id="IPR029060">
    <property type="entry name" value="PIN-like_dom_sf"/>
</dbReference>
<comment type="similarity">
    <text evidence="7 8">Belongs to the PINc/VapC protein family.</text>
</comment>
<keyword evidence="8" id="KW-0800">Toxin</keyword>
<reference evidence="10 11" key="1">
    <citation type="submission" date="2021-02" db="EMBL/GenBank/DDBJ databases">
        <title>Actinophytocola xerophila sp. nov., isolated from soil of cotton cropping field.</title>
        <authorList>
            <person name="Huang R."/>
            <person name="Chen X."/>
            <person name="Ge X."/>
            <person name="Liu W."/>
        </authorList>
    </citation>
    <scope>NUCLEOTIDE SEQUENCE [LARGE SCALE GENOMIC DNA]</scope>
    <source>
        <strain evidence="10 11">S1-96</strain>
    </source>
</reference>
<keyword evidence="3 8" id="KW-0540">Nuclease</keyword>
<dbReference type="Gene3D" id="3.40.50.1010">
    <property type="entry name" value="5'-nuclease"/>
    <property type="match status" value="1"/>
</dbReference>
<keyword evidence="11" id="KW-1185">Reference proteome</keyword>
<dbReference type="InterPro" id="IPR022907">
    <property type="entry name" value="VapC_family"/>
</dbReference>
<evidence type="ECO:0000259" key="9">
    <source>
        <dbReference type="Pfam" id="PF01850"/>
    </source>
</evidence>
<dbReference type="HAMAP" id="MF_00265">
    <property type="entry name" value="VapC_Nob1"/>
    <property type="match status" value="1"/>
</dbReference>
<evidence type="ECO:0000256" key="5">
    <source>
        <dbReference type="ARBA" id="ARBA00022801"/>
    </source>
</evidence>
<evidence type="ECO:0000313" key="10">
    <source>
        <dbReference type="EMBL" id="MCT2587111.1"/>
    </source>
</evidence>
<sequence>MILDTSAIVAAMVDEPDSERVQKAIGEAAVCRIGSPTLVETTMVLTGKVGDFGRSLLANFLQSRRVDILSFGDAHWHVAQSAFARYGKGRHPAALNFGDCLTYATAYVAGEPLLCLGKDFVQTDLELVRT</sequence>
<evidence type="ECO:0000256" key="1">
    <source>
        <dbReference type="ARBA" id="ARBA00001946"/>
    </source>
</evidence>
<evidence type="ECO:0000256" key="3">
    <source>
        <dbReference type="ARBA" id="ARBA00022722"/>
    </source>
</evidence>
<accession>A0ABT2JHC2</accession>
<organism evidence="10 11">
    <name type="scientific">Actinophytocola gossypii</name>
    <dbReference type="NCBI Taxonomy" id="2812003"/>
    <lineage>
        <taxon>Bacteria</taxon>
        <taxon>Bacillati</taxon>
        <taxon>Actinomycetota</taxon>
        <taxon>Actinomycetes</taxon>
        <taxon>Pseudonocardiales</taxon>
        <taxon>Pseudonocardiaceae</taxon>
    </lineage>
</organism>
<evidence type="ECO:0000256" key="2">
    <source>
        <dbReference type="ARBA" id="ARBA00022649"/>
    </source>
</evidence>
<evidence type="ECO:0000256" key="7">
    <source>
        <dbReference type="ARBA" id="ARBA00038093"/>
    </source>
</evidence>
<dbReference type="EC" id="3.1.-.-" evidence="8"/>
<dbReference type="EMBL" id="JAFFZE010000023">
    <property type="protein sequence ID" value="MCT2587111.1"/>
    <property type="molecule type" value="Genomic_DNA"/>
</dbReference>
<comment type="caution">
    <text evidence="10">The sequence shown here is derived from an EMBL/GenBank/DDBJ whole genome shotgun (WGS) entry which is preliminary data.</text>
</comment>
<evidence type="ECO:0000256" key="8">
    <source>
        <dbReference type="HAMAP-Rule" id="MF_00265"/>
    </source>
</evidence>
<evidence type="ECO:0000256" key="6">
    <source>
        <dbReference type="ARBA" id="ARBA00022842"/>
    </source>
</evidence>
<feature type="binding site" evidence="8">
    <location>
        <position position="99"/>
    </location>
    <ligand>
        <name>Mg(2+)</name>
        <dbReference type="ChEBI" id="CHEBI:18420"/>
    </ligand>
</feature>
<dbReference type="Proteomes" id="UP001156441">
    <property type="component" value="Unassembled WGS sequence"/>
</dbReference>
<keyword evidence="6 8" id="KW-0460">Magnesium</keyword>
<dbReference type="SUPFAM" id="SSF88723">
    <property type="entry name" value="PIN domain-like"/>
    <property type="match status" value="1"/>
</dbReference>
<evidence type="ECO:0000313" key="11">
    <source>
        <dbReference type="Proteomes" id="UP001156441"/>
    </source>
</evidence>
<comment type="function">
    <text evidence="8">Toxic component of a toxin-antitoxin (TA) system. An RNase.</text>
</comment>
<gene>
    <name evidence="8" type="primary">vapC</name>
    <name evidence="10" type="ORF">JT362_28700</name>
</gene>
<dbReference type="PANTHER" id="PTHR33653:SF1">
    <property type="entry name" value="RIBONUCLEASE VAPC2"/>
    <property type="match status" value="1"/>
</dbReference>
<protein>
    <recommendedName>
        <fullName evidence="8">Ribonuclease VapC</fullName>
        <shortName evidence="8">RNase VapC</shortName>
        <ecNumber evidence="8">3.1.-.-</ecNumber>
    </recommendedName>
    <alternativeName>
        <fullName evidence="8">Toxin VapC</fullName>
    </alternativeName>
</protein>
<proteinExistence type="inferred from homology"/>
<name>A0ABT2JHC2_9PSEU</name>
<dbReference type="CDD" id="cd09871">
    <property type="entry name" value="PIN_MtVapC28-VapC30-like"/>
    <property type="match status" value="1"/>
</dbReference>
<dbReference type="InterPro" id="IPR050556">
    <property type="entry name" value="Type_II_TA_system_RNase"/>
</dbReference>
<dbReference type="InterPro" id="IPR002716">
    <property type="entry name" value="PIN_dom"/>
</dbReference>
<keyword evidence="2 8" id="KW-1277">Toxin-antitoxin system</keyword>
<keyword evidence="5 8" id="KW-0378">Hydrolase</keyword>